<organism evidence="2 3">
    <name type="scientific">Noviherbaspirillum galbum</name>
    <dbReference type="NCBI Taxonomy" id="2709383"/>
    <lineage>
        <taxon>Bacteria</taxon>
        <taxon>Pseudomonadati</taxon>
        <taxon>Pseudomonadota</taxon>
        <taxon>Betaproteobacteria</taxon>
        <taxon>Burkholderiales</taxon>
        <taxon>Oxalobacteraceae</taxon>
        <taxon>Noviherbaspirillum</taxon>
    </lineage>
</organism>
<proteinExistence type="predicted"/>
<keyword evidence="3" id="KW-1185">Reference proteome</keyword>
<dbReference type="SUPFAM" id="SSF55729">
    <property type="entry name" value="Acyl-CoA N-acyltransferases (Nat)"/>
    <property type="match status" value="1"/>
</dbReference>
<dbReference type="EMBL" id="JAAIVB010000070">
    <property type="protein sequence ID" value="NEX63485.1"/>
    <property type="molecule type" value="Genomic_DNA"/>
</dbReference>
<protein>
    <submittedName>
        <fullName evidence="2">GNAT family N-acetyltransferase</fullName>
    </submittedName>
</protein>
<gene>
    <name evidence="2" type="ORF">G3574_20605</name>
</gene>
<dbReference type="AlphaFoldDB" id="A0A6B3SVR9"/>
<dbReference type="InterPro" id="IPR016181">
    <property type="entry name" value="Acyl_CoA_acyltransferase"/>
</dbReference>
<reference evidence="2 3" key="1">
    <citation type="submission" date="2020-02" db="EMBL/GenBank/DDBJ databases">
        <authorList>
            <person name="Kim M.K."/>
        </authorList>
    </citation>
    <scope>NUCLEOTIDE SEQUENCE [LARGE SCALE GENOMIC DNA]</scope>
    <source>
        <strain evidence="2 3">17J57-3</strain>
    </source>
</reference>
<dbReference type="InterPro" id="IPR000182">
    <property type="entry name" value="GNAT_dom"/>
</dbReference>
<dbReference type="RefSeq" id="WP_163967401.1">
    <property type="nucleotide sequence ID" value="NZ_JAAIVB010000070.1"/>
</dbReference>
<evidence type="ECO:0000259" key="1">
    <source>
        <dbReference type="PROSITE" id="PS51186"/>
    </source>
</evidence>
<dbReference type="Pfam" id="PF00583">
    <property type="entry name" value="Acetyltransf_1"/>
    <property type="match status" value="1"/>
</dbReference>
<dbReference type="PROSITE" id="PS51186">
    <property type="entry name" value="GNAT"/>
    <property type="match status" value="1"/>
</dbReference>
<dbReference type="Gene3D" id="3.40.630.30">
    <property type="match status" value="1"/>
</dbReference>
<name>A0A6B3SVR9_9BURK</name>
<accession>A0A6B3SVR9</accession>
<dbReference type="GO" id="GO:0016747">
    <property type="term" value="F:acyltransferase activity, transferring groups other than amino-acyl groups"/>
    <property type="evidence" value="ECO:0007669"/>
    <property type="project" value="InterPro"/>
</dbReference>
<feature type="domain" description="N-acetyltransferase" evidence="1">
    <location>
        <begin position="13"/>
        <end position="170"/>
    </location>
</feature>
<sequence>MTQATSLERADGIRIAVVPQFDEPAFTETVERLFGDLARRSLLRSQLGDDAFARADALRDSLPAPERLRVGAFDGDTLVGWSMGWYERGGAFYVANSAVLPAHRRRGVYSRLARAVLDEAAARGCHTVYSRHLSTNNPVLIAKLRLGFVITGMEFSEELGSLVRMSFFLTPERARLHAERSGPVGGFDGRSG</sequence>
<evidence type="ECO:0000313" key="3">
    <source>
        <dbReference type="Proteomes" id="UP000482155"/>
    </source>
</evidence>
<evidence type="ECO:0000313" key="2">
    <source>
        <dbReference type="EMBL" id="NEX63485.1"/>
    </source>
</evidence>
<keyword evidence="2" id="KW-0808">Transferase</keyword>
<dbReference type="CDD" id="cd04301">
    <property type="entry name" value="NAT_SF"/>
    <property type="match status" value="1"/>
</dbReference>
<dbReference type="Proteomes" id="UP000482155">
    <property type="component" value="Unassembled WGS sequence"/>
</dbReference>
<comment type="caution">
    <text evidence="2">The sequence shown here is derived from an EMBL/GenBank/DDBJ whole genome shotgun (WGS) entry which is preliminary data.</text>
</comment>